<feature type="region of interest" description="Disordered" evidence="8">
    <location>
        <begin position="281"/>
        <end position="347"/>
    </location>
</feature>
<evidence type="ECO:0000256" key="3">
    <source>
        <dbReference type="ARBA" id="ARBA00022729"/>
    </source>
</evidence>
<comment type="subcellular location">
    <subcellularLocation>
        <location evidence="1">Cell membrane</location>
    </subcellularLocation>
</comment>
<feature type="transmembrane region" description="Helical" evidence="9">
    <location>
        <begin position="248"/>
        <end position="272"/>
    </location>
</feature>
<sequence>MIGRLAALILLSTMSFIQTADVSHLSSLTVVDTGENVTLLCPVFQKTETFLYWYKQPLGQMVQTVASGVFNNVQLHKTFANSRFHITEAGTQYQLTITNVSKVDEATYFCLSGTAYSQSFSNGIFLAVNDRNRQKSIYVKQSPEAESIWLGQPIHLQCSLLSEDKENPVQCPGEGNVHWVRAGSGESHPGIIYIHKNKTEGQNNRTCVYHLSKTIQDLSDSGTYYCAVATCGQILFGEGTKVEIGPDFLILVLGGLLTGCVTVIAILIFYIIHRRGHEQHKEMTTSVSLGRKKSTADQPNERDGDPDPVNYVALNFSKRQQKRGQKVRDSQQECVYSDVRADHHTPL</sequence>
<dbReference type="InterPro" id="IPR003599">
    <property type="entry name" value="Ig_sub"/>
</dbReference>
<evidence type="ECO:0000259" key="11">
    <source>
        <dbReference type="PROSITE" id="PS50835"/>
    </source>
</evidence>
<dbReference type="RefSeq" id="XP_030001715.1">
    <property type="nucleotide sequence ID" value="XM_030145855.1"/>
</dbReference>
<evidence type="ECO:0000256" key="7">
    <source>
        <dbReference type="ARBA" id="ARBA00023180"/>
    </source>
</evidence>
<dbReference type="Ensembl" id="ENSSORT00005019355.1">
    <property type="protein sequence ID" value="ENSSORP00005018804.1"/>
    <property type="gene ID" value="ENSSORG00005009252.1"/>
</dbReference>
<dbReference type="CDD" id="cd00099">
    <property type="entry name" value="IgV"/>
    <property type="match status" value="2"/>
</dbReference>
<evidence type="ECO:0000256" key="5">
    <source>
        <dbReference type="ARBA" id="ARBA00023136"/>
    </source>
</evidence>
<evidence type="ECO:0000256" key="6">
    <source>
        <dbReference type="ARBA" id="ARBA00023157"/>
    </source>
</evidence>
<dbReference type="PROSITE" id="PS50835">
    <property type="entry name" value="IG_LIKE"/>
    <property type="match status" value="2"/>
</dbReference>
<keyword evidence="3 10" id="KW-0732">Signal</keyword>
<accession>A0A672ZPP1</accession>
<dbReference type="Proteomes" id="UP000472271">
    <property type="component" value="Chromosome 10"/>
</dbReference>
<evidence type="ECO:0000313" key="13">
    <source>
        <dbReference type="Proteomes" id="UP000472271"/>
    </source>
</evidence>
<keyword evidence="4" id="KW-0391">Immunity</keyword>
<dbReference type="InterPro" id="IPR007110">
    <property type="entry name" value="Ig-like_dom"/>
</dbReference>
<proteinExistence type="predicted"/>
<dbReference type="GO" id="GO:0002376">
    <property type="term" value="P:immune system process"/>
    <property type="evidence" value="ECO:0007669"/>
    <property type="project" value="UniProtKB-KW"/>
</dbReference>
<dbReference type="Gene3D" id="2.60.40.10">
    <property type="entry name" value="Immunoglobulins"/>
    <property type="match status" value="2"/>
</dbReference>
<dbReference type="OrthoDB" id="8947657at2759"/>
<dbReference type="InterPro" id="IPR013106">
    <property type="entry name" value="Ig_V-set"/>
</dbReference>
<feature type="domain" description="Ig-like" evidence="11">
    <location>
        <begin position="151"/>
        <end position="228"/>
    </location>
</feature>
<reference evidence="12" key="2">
    <citation type="submission" date="2025-05" db="UniProtKB">
        <authorList>
            <consortium name="Ensembl"/>
        </authorList>
    </citation>
    <scope>IDENTIFICATION</scope>
</reference>
<dbReference type="SMART" id="SM00406">
    <property type="entry name" value="IGv"/>
    <property type="match status" value="2"/>
</dbReference>
<keyword evidence="9" id="KW-0812">Transmembrane</keyword>
<keyword evidence="5 9" id="KW-0472">Membrane</keyword>
<dbReference type="InterPro" id="IPR036179">
    <property type="entry name" value="Ig-like_dom_sf"/>
</dbReference>
<dbReference type="InterPro" id="IPR052051">
    <property type="entry name" value="TCR_complex_component"/>
</dbReference>
<keyword evidence="6" id="KW-1015">Disulfide bond</keyword>
<dbReference type="Pfam" id="PF07686">
    <property type="entry name" value="V-set"/>
    <property type="match status" value="1"/>
</dbReference>
<protein>
    <submittedName>
        <fullName evidence="12">Uncharacterized LOC115427338</fullName>
    </submittedName>
</protein>
<dbReference type="PANTHER" id="PTHR19433:SF127">
    <property type="entry name" value="NITR9"/>
    <property type="match status" value="1"/>
</dbReference>
<dbReference type="SMART" id="SM00409">
    <property type="entry name" value="IG"/>
    <property type="match status" value="2"/>
</dbReference>
<reference evidence="12" key="1">
    <citation type="submission" date="2019-06" db="EMBL/GenBank/DDBJ databases">
        <authorList>
            <consortium name="Wellcome Sanger Institute Data Sharing"/>
        </authorList>
    </citation>
    <scope>NUCLEOTIDE SEQUENCE [LARGE SCALE GENOMIC DNA]</scope>
</reference>
<gene>
    <name evidence="12" type="primary">LOC115427338</name>
</gene>
<evidence type="ECO:0000256" key="4">
    <source>
        <dbReference type="ARBA" id="ARBA00022859"/>
    </source>
</evidence>
<dbReference type="SUPFAM" id="SSF48726">
    <property type="entry name" value="Immunoglobulin"/>
    <property type="match status" value="2"/>
</dbReference>
<keyword evidence="7" id="KW-0325">Glycoprotein</keyword>
<evidence type="ECO:0000313" key="12">
    <source>
        <dbReference type="Ensembl" id="ENSSORP00005018804.1"/>
    </source>
</evidence>
<dbReference type="Ensembl" id="ENSSORT00005019353.1">
    <property type="protein sequence ID" value="ENSSORP00005018802.1"/>
    <property type="gene ID" value="ENSSORG00005009252.1"/>
</dbReference>
<keyword evidence="2" id="KW-1003">Cell membrane</keyword>
<evidence type="ECO:0000256" key="2">
    <source>
        <dbReference type="ARBA" id="ARBA00022475"/>
    </source>
</evidence>
<organism evidence="12 13">
    <name type="scientific">Sphaeramia orbicularis</name>
    <name type="common">orbiculate cardinalfish</name>
    <dbReference type="NCBI Taxonomy" id="375764"/>
    <lineage>
        <taxon>Eukaryota</taxon>
        <taxon>Metazoa</taxon>
        <taxon>Chordata</taxon>
        <taxon>Craniata</taxon>
        <taxon>Vertebrata</taxon>
        <taxon>Euteleostomi</taxon>
        <taxon>Actinopterygii</taxon>
        <taxon>Neopterygii</taxon>
        <taxon>Teleostei</taxon>
        <taxon>Neoteleostei</taxon>
        <taxon>Acanthomorphata</taxon>
        <taxon>Gobiaria</taxon>
        <taxon>Kurtiformes</taxon>
        <taxon>Apogonoidei</taxon>
        <taxon>Apogonidae</taxon>
        <taxon>Apogoninae</taxon>
        <taxon>Sphaeramia</taxon>
    </lineage>
</organism>
<dbReference type="InterPro" id="IPR013783">
    <property type="entry name" value="Ig-like_fold"/>
</dbReference>
<evidence type="ECO:0000256" key="9">
    <source>
        <dbReference type="SAM" id="Phobius"/>
    </source>
</evidence>
<dbReference type="AlphaFoldDB" id="A0A672ZPP1"/>
<feature type="domain" description="Ig-like" evidence="11">
    <location>
        <begin position="20"/>
        <end position="121"/>
    </location>
</feature>
<evidence type="ECO:0000256" key="1">
    <source>
        <dbReference type="ARBA" id="ARBA00004236"/>
    </source>
</evidence>
<keyword evidence="13" id="KW-1185">Reference proteome</keyword>
<evidence type="ECO:0000256" key="8">
    <source>
        <dbReference type="SAM" id="MobiDB-lite"/>
    </source>
</evidence>
<dbReference type="GeneID" id="115427338"/>
<evidence type="ECO:0000256" key="10">
    <source>
        <dbReference type="SAM" id="SignalP"/>
    </source>
</evidence>
<feature type="signal peptide" evidence="10">
    <location>
        <begin position="1"/>
        <end position="19"/>
    </location>
</feature>
<keyword evidence="9" id="KW-1133">Transmembrane helix</keyword>
<dbReference type="PANTHER" id="PTHR19433">
    <property type="entry name" value="T-CELL RECEPTOR ALPHA CHAIN V REGION-RELATED"/>
    <property type="match status" value="1"/>
</dbReference>
<name>A0A672ZPP1_9TELE</name>
<dbReference type="GO" id="GO:0005886">
    <property type="term" value="C:plasma membrane"/>
    <property type="evidence" value="ECO:0007669"/>
    <property type="project" value="UniProtKB-SubCell"/>
</dbReference>
<feature type="chain" id="PRO_5044627708" evidence="10">
    <location>
        <begin position="20"/>
        <end position="347"/>
    </location>
</feature>
<dbReference type="GO" id="GO:0009617">
    <property type="term" value="P:response to bacterium"/>
    <property type="evidence" value="ECO:0007669"/>
    <property type="project" value="TreeGrafter"/>
</dbReference>